<sequence>MKKWIIVVFLIALQLSVLYAQEEPDDEPDEPDDTSDAPPSPSFDCSLICVNPGAEYKGGKCLCQKPNGKWKLVKPSKQIKKQEKCLKKCSKKGKRSNVPKYGQKCICS</sequence>
<dbReference type="EMBL" id="CAJFCV020000004">
    <property type="protein sequence ID" value="CAG9114123.1"/>
    <property type="molecule type" value="Genomic_DNA"/>
</dbReference>
<feature type="chain" id="PRO_5036021938" evidence="2">
    <location>
        <begin position="21"/>
        <end position="108"/>
    </location>
</feature>
<dbReference type="Proteomes" id="UP000582659">
    <property type="component" value="Unassembled WGS sequence"/>
</dbReference>
<feature type="signal peptide" evidence="2">
    <location>
        <begin position="1"/>
        <end position="20"/>
    </location>
</feature>
<feature type="region of interest" description="Disordered" evidence="1">
    <location>
        <begin position="22"/>
        <end position="41"/>
    </location>
</feature>
<feature type="compositionally biased region" description="Acidic residues" evidence="1">
    <location>
        <begin position="22"/>
        <end position="35"/>
    </location>
</feature>
<dbReference type="Proteomes" id="UP000659654">
    <property type="component" value="Unassembled WGS sequence"/>
</dbReference>
<name>A0A1I7RUH1_BURXY</name>
<evidence type="ECO:0000313" key="4">
    <source>
        <dbReference type="Proteomes" id="UP000095284"/>
    </source>
</evidence>
<keyword evidence="2" id="KW-0732">Signal</keyword>
<evidence type="ECO:0000313" key="3">
    <source>
        <dbReference type="EMBL" id="CAD5225118.1"/>
    </source>
</evidence>
<evidence type="ECO:0000256" key="1">
    <source>
        <dbReference type="SAM" id="MobiDB-lite"/>
    </source>
</evidence>
<protein>
    <submittedName>
        <fullName evidence="3">(pine wood nematode) hypothetical protein</fullName>
    </submittedName>
</protein>
<evidence type="ECO:0000256" key="2">
    <source>
        <dbReference type="SAM" id="SignalP"/>
    </source>
</evidence>
<reference evidence="6" key="1">
    <citation type="submission" date="2016-11" db="UniProtKB">
        <authorList>
            <consortium name="WormBaseParasite"/>
        </authorList>
    </citation>
    <scope>IDENTIFICATION</scope>
</reference>
<gene>
    <name evidence="3" type="ORF">BXYJ_LOCUS8384</name>
</gene>
<dbReference type="WBParaSite" id="BXY_0438100.1">
    <property type="protein sequence ID" value="BXY_0438100.1"/>
    <property type="gene ID" value="BXY_0438100"/>
</dbReference>
<keyword evidence="5" id="KW-1185">Reference proteome</keyword>
<dbReference type="EMBL" id="CAJFDI010000004">
    <property type="protein sequence ID" value="CAD5225118.1"/>
    <property type="molecule type" value="Genomic_DNA"/>
</dbReference>
<organism evidence="4 6">
    <name type="scientific">Bursaphelenchus xylophilus</name>
    <name type="common">Pinewood nematode worm</name>
    <name type="synonym">Aphelenchoides xylophilus</name>
    <dbReference type="NCBI Taxonomy" id="6326"/>
    <lineage>
        <taxon>Eukaryota</taxon>
        <taxon>Metazoa</taxon>
        <taxon>Ecdysozoa</taxon>
        <taxon>Nematoda</taxon>
        <taxon>Chromadorea</taxon>
        <taxon>Rhabditida</taxon>
        <taxon>Tylenchina</taxon>
        <taxon>Tylenchomorpha</taxon>
        <taxon>Aphelenchoidea</taxon>
        <taxon>Aphelenchoididae</taxon>
        <taxon>Bursaphelenchus</taxon>
    </lineage>
</organism>
<dbReference type="Proteomes" id="UP000095284">
    <property type="component" value="Unplaced"/>
</dbReference>
<dbReference type="AlphaFoldDB" id="A0A1I7RUH1"/>
<evidence type="ECO:0000313" key="5">
    <source>
        <dbReference type="Proteomes" id="UP000659654"/>
    </source>
</evidence>
<proteinExistence type="predicted"/>
<accession>A0A1I7RUH1</accession>
<reference evidence="3" key="2">
    <citation type="submission" date="2020-09" db="EMBL/GenBank/DDBJ databases">
        <authorList>
            <person name="Kikuchi T."/>
        </authorList>
    </citation>
    <scope>NUCLEOTIDE SEQUENCE</scope>
    <source>
        <strain evidence="3">Ka4C1</strain>
    </source>
</reference>
<evidence type="ECO:0000313" key="6">
    <source>
        <dbReference type="WBParaSite" id="BXY_0438100.1"/>
    </source>
</evidence>
<dbReference type="SMR" id="A0A1I7RUH1"/>